<dbReference type="Proteomes" id="UP001595632">
    <property type="component" value="Unassembled WGS sequence"/>
</dbReference>
<dbReference type="InterPro" id="IPR028994">
    <property type="entry name" value="Integrin_alpha_N"/>
</dbReference>
<evidence type="ECO:0000256" key="1">
    <source>
        <dbReference type="ARBA" id="ARBA00022729"/>
    </source>
</evidence>
<feature type="chain" id="PRO_5046005504" evidence="2">
    <location>
        <begin position="24"/>
        <end position="266"/>
    </location>
</feature>
<protein>
    <submittedName>
        <fullName evidence="3">FG-GAP repeat domain-containing protein</fullName>
    </submittedName>
</protein>
<dbReference type="InterPro" id="IPR013517">
    <property type="entry name" value="FG-GAP"/>
</dbReference>
<proteinExistence type="predicted"/>
<accession>A0ABV7GRQ0</accession>
<comment type="caution">
    <text evidence="3">The sequence shown here is derived from an EMBL/GenBank/DDBJ whole genome shotgun (WGS) entry which is preliminary data.</text>
</comment>
<dbReference type="RefSeq" id="WP_275630646.1">
    <property type="nucleotide sequence ID" value="NZ_JARGYD010000001.1"/>
</dbReference>
<reference evidence="4" key="1">
    <citation type="journal article" date="2019" name="Int. J. Syst. Evol. Microbiol.">
        <title>The Global Catalogue of Microorganisms (GCM) 10K type strain sequencing project: providing services to taxonomists for standard genome sequencing and annotation.</title>
        <authorList>
            <consortium name="The Broad Institute Genomics Platform"/>
            <consortium name="The Broad Institute Genome Sequencing Center for Infectious Disease"/>
            <person name="Wu L."/>
            <person name="Ma J."/>
        </authorList>
    </citation>
    <scope>NUCLEOTIDE SEQUENCE [LARGE SCALE GENOMIC DNA]</scope>
    <source>
        <strain evidence="4">KCTC 52366</strain>
    </source>
</reference>
<evidence type="ECO:0000256" key="2">
    <source>
        <dbReference type="SAM" id="SignalP"/>
    </source>
</evidence>
<name>A0ABV7GRQ0_9RHOB</name>
<keyword evidence="4" id="KW-1185">Reference proteome</keyword>
<dbReference type="SUPFAM" id="SSF69318">
    <property type="entry name" value="Integrin alpha N-terminal domain"/>
    <property type="match status" value="1"/>
</dbReference>
<keyword evidence="1 2" id="KW-0732">Signal</keyword>
<dbReference type="EMBL" id="JBHRTB010000010">
    <property type="protein sequence ID" value="MFC3143353.1"/>
    <property type="molecule type" value="Genomic_DNA"/>
</dbReference>
<sequence>MRRAALALVLAMAAVGSTGPTGAAACDRPAWLDTDYPDSLTEDREASGPVRRAWFADATRRYDHAILGRDREPGTLWVDADGNRGLCGHAITLDPAHVFEDIAPRLADLDGNGVNEVIVVRTHVGQGAQLAVYRWTGDDLVLDAATPYIGQTHRWLAPLGAADLDGDGAMELAYVDRPHLAKVLRVWRYAPGRLTEIAAVSGLTNHRIGEDHISGGIRECGDGPEMITASGDWSALVATRMKDGALTSRGLGRYSADAMTAAMACL</sequence>
<organism evidence="3 4">
    <name type="scientific">Psychromarinibacter halotolerans</name>
    <dbReference type="NCBI Taxonomy" id="1775175"/>
    <lineage>
        <taxon>Bacteria</taxon>
        <taxon>Pseudomonadati</taxon>
        <taxon>Pseudomonadota</taxon>
        <taxon>Alphaproteobacteria</taxon>
        <taxon>Rhodobacterales</taxon>
        <taxon>Paracoccaceae</taxon>
        <taxon>Psychromarinibacter</taxon>
    </lineage>
</organism>
<feature type="signal peptide" evidence="2">
    <location>
        <begin position="1"/>
        <end position="23"/>
    </location>
</feature>
<evidence type="ECO:0000313" key="3">
    <source>
        <dbReference type="EMBL" id="MFC3143353.1"/>
    </source>
</evidence>
<dbReference type="PROSITE" id="PS51257">
    <property type="entry name" value="PROKAR_LIPOPROTEIN"/>
    <property type="match status" value="1"/>
</dbReference>
<dbReference type="Pfam" id="PF13517">
    <property type="entry name" value="FG-GAP_3"/>
    <property type="match status" value="1"/>
</dbReference>
<gene>
    <name evidence="3" type="ORF">ACFOGP_11570</name>
</gene>
<evidence type="ECO:0000313" key="4">
    <source>
        <dbReference type="Proteomes" id="UP001595632"/>
    </source>
</evidence>